<evidence type="ECO:0000313" key="4">
    <source>
        <dbReference type="Proteomes" id="UP000245124"/>
    </source>
</evidence>
<dbReference type="EMBL" id="BDUD01000002">
    <property type="protein sequence ID" value="GBG22837.1"/>
    <property type="molecule type" value="Genomic_DNA"/>
</dbReference>
<evidence type="ECO:0000256" key="1">
    <source>
        <dbReference type="SAM" id="Phobius"/>
    </source>
</evidence>
<feature type="transmembrane region" description="Helical" evidence="1">
    <location>
        <begin position="198"/>
        <end position="219"/>
    </location>
</feature>
<dbReference type="InterPro" id="IPR034136">
    <property type="entry name" value="TOPRIM_Topo6A/Spo11"/>
</dbReference>
<comment type="caution">
    <text evidence="3">The sequence shown here is derived from an EMBL/GenBank/DDBJ whole genome shotgun (WGS) entry which is preliminary data.</text>
</comment>
<gene>
    <name evidence="3" type="ORF">NIES4072_65490</name>
</gene>
<protein>
    <recommendedName>
        <fullName evidence="2">Topoisomerase 6 subunit A/Spo11 TOPRIM domain-containing protein</fullName>
    </recommendedName>
</protein>
<dbReference type="Pfam" id="PF21180">
    <property type="entry name" value="TOP6A-Spo11_Toprim"/>
    <property type="match status" value="1"/>
</dbReference>
<dbReference type="GO" id="GO:0003677">
    <property type="term" value="F:DNA binding"/>
    <property type="evidence" value="ECO:0007669"/>
    <property type="project" value="InterPro"/>
</dbReference>
<feature type="transmembrane region" description="Helical" evidence="1">
    <location>
        <begin position="172"/>
        <end position="192"/>
    </location>
</feature>
<dbReference type="Proteomes" id="UP000245124">
    <property type="component" value="Unassembled WGS sequence"/>
</dbReference>
<name>A0A2R5FVS1_NOSCO</name>
<dbReference type="SUPFAM" id="SSF56726">
    <property type="entry name" value="DNA topoisomerase IV, alpha subunit"/>
    <property type="match status" value="1"/>
</dbReference>
<keyword evidence="1" id="KW-0472">Membrane</keyword>
<evidence type="ECO:0000313" key="3">
    <source>
        <dbReference type="EMBL" id="GBG22837.1"/>
    </source>
</evidence>
<feature type="transmembrane region" description="Helical" evidence="1">
    <location>
        <begin position="95"/>
        <end position="114"/>
    </location>
</feature>
<keyword evidence="1" id="KW-1133">Transmembrane helix</keyword>
<keyword evidence="4" id="KW-1185">Reference proteome</keyword>
<keyword evidence="1" id="KW-0812">Transmembrane</keyword>
<evidence type="ECO:0000259" key="2">
    <source>
        <dbReference type="Pfam" id="PF21180"/>
    </source>
</evidence>
<dbReference type="AlphaFoldDB" id="A0A2R5FVS1"/>
<dbReference type="GO" id="GO:0005694">
    <property type="term" value="C:chromosome"/>
    <property type="evidence" value="ECO:0007669"/>
    <property type="project" value="InterPro"/>
</dbReference>
<sequence length="475" mass="54695">MKCIKCGSNNNRRDWNKNYGNCKKCGHHFVCEPGTGRYTYRKLTDQLFANAIAHISANNTLYFTVAQLEYFVTRQLISDIKPRITESRKWRIKKINLTSCLSISLLLFFVYAILNVVTRLIITNFVVFDLRFFFFLVTSLLTCTLNIKSSDYSSEYDKVRSERIQSNPTTQLIKDVLVIIIGVVFSQLLYYADNNSSFFWLAIAAILLGRYLSIISMYLGDIIAGNRVITTVTQQIDNPGWYEKATVNNSIDKWEKTNGVIEKLLRADTSRQTTRVITPNSDITAYSFDRLVVCDKDSIAQFLIANNFHFERNCAILSISGYPQNIFEITMQMLRRNPDLQVYALHDCSPQGVSLVYQLRTDARWFRDSDVTIFDVGILPRQVFKGHKIWITRLKELALQAKSLPTEIQQSLNTEELKWLMEGNRVELESFQPQKLIQILNHSMATNQHLALDEQSLMIADESTNIYLYAAESFG</sequence>
<reference evidence="3 4" key="1">
    <citation type="submission" date="2017-06" db="EMBL/GenBank/DDBJ databases">
        <title>Genome sequencing of cyanobaciteial culture collection at National Institute for Environmental Studies (NIES).</title>
        <authorList>
            <person name="Hirose Y."/>
            <person name="Shimura Y."/>
            <person name="Fujisawa T."/>
            <person name="Nakamura Y."/>
            <person name="Kawachi M."/>
        </authorList>
    </citation>
    <scope>NUCLEOTIDE SEQUENCE [LARGE SCALE GENOMIC DNA]</scope>
    <source>
        <strain evidence="3 4">NIES-4072</strain>
    </source>
</reference>
<proteinExistence type="predicted"/>
<organism evidence="3 4">
    <name type="scientific">Nostoc commune NIES-4072</name>
    <dbReference type="NCBI Taxonomy" id="2005467"/>
    <lineage>
        <taxon>Bacteria</taxon>
        <taxon>Bacillati</taxon>
        <taxon>Cyanobacteriota</taxon>
        <taxon>Cyanophyceae</taxon>
        <taxon>Nostocales</taxon>
        <taxon>Nostocaceae</taxon>
        <taxon>Nostoc</taxon>
    </lineage>
</organism>
<dbReference type="Gene3D" id="3.40.1360.10">
    <property type="match status" value="1"/>
</dbReference>
<accession>A0A2R5FVS1</accession>
<dbReference type="InterPro" id="IPR036078">
    <property type="entry name" value="Spo11/TopoVI_A_sf"/>
</dbReference>
<feature type="domain" description="Topoisomerase 6 subunit A/Spo11 TOPRIM" evidence="2">
    <location>
        <begin position="292"/>
        <end position="385"/>
    </location>
</feature>
<feature type="transmembrane region" description="Helical" evidence="1">
    <location>
        <begin position="120"/>
        <end position="143"/>
    </location>
</feature>